<comment type="caution">
    <text evidence="2">The sequence shown here is derived from an EMBL/GenBank/DDBJ whole genome shotgun (WGS) entry which is preliminary data.</text>
</comment>
<organism evidence="2">
    <name type="scientific">mine drainage metagenome</name>
    <dbReference type="NCBI Taxonomy" id="410659"/>
    <lineage>
        <taxon>unclassified sequences</taxon>
        <taxon>metagenomes</taxon>
        <taxon>ecological metagenomes</taxon>
    </lineage>
</organism>
<keyword evidence="2" id="KW-0540">Nuclease</keyword>
<reference evidence="2" key="2">
    <citation type="journal article" date="2014" name="ISME J.">
        <title>Microbial stratification in low pH oxic and suboxic macroscopic growths along an acid mine drainage.</title>
        <authorList>
            <person name="Mendez-Garcia C."/>
            <person name="Mesa V."/>
            <person name="Sprenger R.R."/>
            <person name="Richter M."/>
            <person name="Diez M.S."/>
            <person name="Solano J."/>
            <person name="Bargiela R."/>
            <person name="Golyshina O.V."/>
            <person name="Manteca A."/>
            <person name="Ramos J.L."/>
            <person name="Gallego J.R."/>
            <person name="Llorente I."/>
            <person name="Martins Dos Santos V.A."/>
            <person name="Jensen O.N."/>
            <person name="Pelaez A.I."/>
            <person name="Sanchez J."/>
            <person name="Ferrer M."/>
        </authorList>
    </citation>
    <scope>NUCLEOTIDE SEQUENCE</scope>
</reference>
<evidence type="ECO:0000259" key="1">
    <source>
        <dbReference type="Pfam" id="PF04556"/>
    </source>
</evidence>
<feature type="non-terminal residue" evidence="2">
    <location>
        <position position="1"/>
    </location>
</feature>
<dbReference type="GO" id="GO:0009036">
    <property type="term" value="F:type II site-specific deoxyribonuclease activity"/>
    <property type="evidence" value="ECO:0007669"/>
    <property type="project" value="InterPro"/>
</dbReference>
<name>T0ZIH8_9ZZZZ</name>
<proteinExistence type="predicted"/>
<gene>
    <name evidence="2" type="ORF">B2A_14896</name>
</gene>
<protein>
    <submittedName>
        <fullName evidence="2">Type II restriction endonuclease</fullName>
    </submittedName>
</protein>
<evidence type="ECO:0000313" key="2">
    <source>
        <dbReference type="EMBL" id="EQD28534.1"/>
    </source>
</evidence>
<dbReference type="InterPro" id="IPR007637">
    <property type="entry name" value="Restrct_endonuc_II_DpnII-like"/>
</dbReference>
<dbReference type="EMBL" id="AUZZ01010839">
    <property type="protein sequence ID" value="EQD28534.1"/>
    <property type="molecule type" value="Genomic_DNA"/>
</dbReference>
<reference evidence="2" key="1">
    <citation type="submission" date="2013-08" db="EMBL/GenBank/DDBJ databases">
        <authorList>
            <person name="Mendez C."/>
            <person name="Richter M."/>
            <person name="Ferrer M."/>
            <person name="Sanchez J."/>
        </authorList>
    </citation>
    <scope>NUCLEOTIDE SEQUENCE</scope>
</reference>
<dbReference type="Pfam" id="PF04556">
    <property type="entry name" value="DpnII"/>
    <property type="match status" value="1"/>
</dbReference>
<dbReference type="GO" id="GO:0003677">
    <property type="term" value="F:DNA binding"/>
    <property type="evidence" value="ECO:0007669"/>
    <property type="project" value="InterPro"/>
</dbReference>
<keyword evidence="2" id="KW-0378">Hydrolase</keyword>
<accession>T0ZIH8</accession>
<dbReference type="AlphaFoldDB" id="T0ZIH8"/>
<feature type="domain" description="Restriction endonuclease type II DpnII-like" evidence="1">
    <location>
        <begin position="2"/>
        <end position="82"/>
    </location>
</feature>
<sequence length="93" mass="10733">LKRPDIILYKAGKEFAVVEVNFFNELGSKPLETIQSFINLQRDVHSQGLKFILITDGPAWKTGKEERIKGFEQLDYPFNLSLAVKLIPKWLNK</sequence>
<keyword evidence="2" id="KW-0255">Endonuclease</keyword>
<dbReference type="GO" id="GO:0009307">
    <property type="term" value="P:DNA restriction-modification system"/>
    <property type="evidence" value="ECO:0007669"/>
    <property type="project" value="InterPro"/>
</dbReference>